<organism evidence="2 3">
    <name type="scientific">Candidatus Sulfobium mesophilum</name>
    <dbReference type="NCBI Taxonomy" id="2016548"/>
    <lineage>
        <taxon>Bacteria</taxon>
        <taxon>Pseudomonadati</taxon>
        <taxon>Nitrospirota</taxon>
        <taxon>Nitrospiria</taxon>
        <taxon>Nitrospirales</taxon>
        <taxon>Nitrospiraceae</taxon>
        <taxon>Candidatus Sulfobium</taxon>
    </lineage>
</organism>
<dbReference type="SUPFAM" id="SSF56935">
    <property type="entry name" value="Porins"/>
    <property type="match status" value="1"/>
</dbReference>
<dbReference type="Proteomes" id="UP000245125">
    <property type="component" value="Unassembled WGS sequence"/>
</dbReference>
<dbReference type="AlphaFoldDB" id="A0A2U3QJL3"/>
<dbReference type="OrthoDB" id="5396016at2"/>
<evidence type="ECO:0008006" key="4">
    <source>
        <dbReference type="Google" id="ProtNLM"/>
    </source>
</evidence>
<protein>
    <recommendedName>
        <fullName evidence="4">Transporter</fullName>
    </recommendedName>
</protein>
<name>A0A2U3QJL3_9BACT</name>
<evidence type="ECO:0000313" key="2">
    <source>
        <dbReference type="EMBL" id="SPQ01597.1"/>
    </source>
</evidence>
<dbReference type="Pfam" id="PF13557">
    <property type="entry name" value="Phenol_MetA_deg"/>
    <property type="match status" value="1"/>
</dbReference>
<gene>
    <name evidence="2" type="ORF">NBG4_610006</name>
</gene>
<feature type="signal peptide" evidence="1">
    <location>
        <begin position="1"/>
        <end position="15"/>
    </location>
</feature>
<keyword evidence="1" id="KW-0732">Signal</keyword>
<proteinExistence type="predicted"/>
<reference evidence="3" key="1">
    <citation type="submission" date="2018-03" db="EMBL/GenBank/DDBJ databases">
        <authorList>
            <person name="Zecchin S."/>
        </authorList>
    </citation>
    <scope>NUCLEOTIDE SEQUENCE [LARGE SCALE GENOMIC DNA]</scope>
</reference>
<keyword evidence="3" id="KW-1185">Reference proteome</keyword>
<evidence type="ECO:0000313" key="3">
    <source>
        <dbReference type="Proteomes" id="UP000245125"/>
    </source>
</evidence>
<dbReference type="EMBL" id="OUUY01000110">
    <property type="protein sequence ID" value="SPQ01597.1"/>
    <property type="molecule type" value="Genomic_DNA"/>
</dbReference>
<dbReference type="InterPro" id="IPR025737">
    <property type="entry name" value="FApF"/>
</dbReference>
<evidence type="ECO:0000256" key="1">
    <source>
        <dbReference type="SAM" id="SignalP"/>
    </source>
</evidence>
<sequence>MSAVMVLVAAGTAFATHPLITDDTGTQGKGKFQLEIVGEYEHEKKDGVTTDSIVIPTVPVLSYGITDTSDLVLGLSYQHVRTTDSQGTTTANGISDASVELKWRFYDKNGLSFALKSGFTIPTADEQKGLGAGKITYHLFFIATKEIKPWAFHLNLGYIRNENKVDERNDIWHASLAAEVEVVKSLKLVANVGIERDHDRASNQNPGFILGGLIYSISENLDIDIGIKKGINNRGNDYSIPAGITWRF</sequence>
<feature type="chain" id="PRO_5015527389" description="Transporter" evidence="1">
    <location>
        <begin position="16"/>
        <end position="248"/>
    </location>
</feature>
<accession>A0A2U3QJL3</accession>